<dbReference type="Gene3D" id="3.40.50.300">
    <property type="entry name" value="P-loop containing nucleotide triphosphate hydrolases"/>
    <property type="match status" value="2"/>
</dbReference>
<dbReference type="FunFam" id="1.10.1780.10:FF:000001">
    <property type="entry name" value="ATP-dependent Clp protease ATP-binding subunit"/>
    <property type="match status" value="1"/>
</dbReference>
<dbReference type="PANTHER" id="PTHR11638">
    <property type="entry name" value="ATP-DEPENDENT CLP PROTEASE"/>
    <property type="match status" value="1"/>
</dbReference>
<dbReference type="Pfam" id="PF07693">
    <property type="entry name" value="KAP_NTPase"/>
    <property type="match status" value="1"/>
</dbReference>
<proteinExistence type="predicted"/>
<protein>
    <submittedName>
        <fullName evidence="6">AAA family ATPase</fullName>
    </submittedName>
</protein>
<dbReference type="CDD" id="cd00009">
    <property type="entry name" value="AAA"/>
    <property type="match status" value="1"/>
</dbReference>
<dbReference type="Gene3D" id="1.10.1780.10">
    <property type="entry name" value="Clp, N-terminal domain"/>
    <property type="match status" value="1"/>
</dbReference>
<dbReference type="PANTHER" id="PTHR11638:SF18">
    <property type="entry name" value="HEAT SHOCK PROTEIN 104"/>
    <property type="match status" value="1"/>
</dbReference>
<comment type="caution">
    <text evidence="6">The sequence shown here is derived from an EMBL/GenBank/DDBJ whole genome shotgun (WGS) entry which is preliminary data.</text>
</comment>
<dbReference type="Pfam" id="PF17871">
    <property type="entry name" value="AAA_lid_9"/>
    <property type="match status" value="1"/>
</dbReference>
<evidence type="ECO:0000259" key="5">
    <source>
        <dbReference type="PROSITE" id="PS51903"/>
    </source>
</evidence>
<keyword evidence="1 4" id="KW-0677">Repeat</keyword>
<dbReference type="GO" id="GO:0005737">
    <property type="term" value="C:cytoplasm"/>
    <property type="evidence" value="ECO:0007669"/>
    <property type="project" value="TreeGrafter"/>
</dbReference>
<dbReference type="Gene3D" id="4.10.860.10">
    <property type="entry name" value="UVR domain"/>
    <property type="match status" value="1"/>
</dbReference>
<dbReference type="EMBL" id="WYDN01000015">
    <property type="protein sequence ID" value="NAZ17263.1"/>
    <property type="molecule type" value="Genomic_DNA"/>
</dbReference>
<dbReference type="InterPro" id="IPR027417">
    <property type="entry name" value="P-loop_NTPase"/>
</dbReference>
<dbReference type="Pfam" id="PF02861">
    <property type="entry name" value="Clp_N"/>
    <property type="match status" value="1"/>
</dbReference>
<dbReference type="SUPFAM" id="SSF81923">
    <property type="entry name" value="Double Clp-N motif"/>
    <property type="match status" value="1"/>
</dbReference>
<dbReference type="InterPro" id="IPR041546">
    <property type="entry name" value="ClpA/ClpB_AAA_lid"/>
</dbReference>
<dbReference type="PROSITE" id="PS51903">
    <property type="entry name" value="CLP_R"/>
    <property type="match status" value="1"/>
</dbReference>
<sequence>MYDAFNFWIKCNLWSVPDMFERFTERARRVVVLAQEEARMLNLNYIGTEHLLLGLIHEGDGVAAKALESLNISLGAVRDQVQEIIGKGQQVPSRHIPFTPRAKKVLELSLREALQLGHNYIGTEHILLGLIREGEGVAAQVLVKLGADLGRVRQLVIQLLSESPDLEATTSEGHQNGVPAGSAVLDQFGGRNLTAAAREGKLDPVIGREHEMERVMQVLSRRTKNNPVLIGELGVGKTAIAEGLAQVILIDNVPEILINKIIYSINLRSILATQNSEHEKVFSEDQLENFLNEIARRKDILLIVDELHHLFATDLIRSNNWFVNSLKRILFSGELQFISTSTVDEFRDYVDMDTELNKIFQPVEVEEPSVELTTQILRGLRDRYEAHHRVTMTDSALKAAAQLTQQYDIERYQPGKSIDLLDEAGARLNIQRAARPPVLKEVDEEIATVRLEKEAAIDAQDFAGAASLRDKESKLIEARNEKEKAWRNGDLDEISEVTEDLIAAVLSERLGIKITQVPSNQSGLIPFRRTRSEKSISPRNYKLLSDRPAEEEHEDLLEIGSTAQVIASVLKDSQSSSPFVMAIDGGWGSGKSTLLNHIYNCLPKNEDTKIIRYNAWTSQGEQALEGLIKSVLIELDHRTIRRLARKMMSKRKTIIFIRIVARMVMGFLGAGKILDELWDRAKLDARSRNELRTTIIDTITEWTKKGPDGLGGRSVIILVDDLDRCSESVIIKVCEAVKLYLDAPGMIFVLACDMHVLTKHVASLPYVNEAAIYLEKIVQVVHRISSPTESQLRNLVAGYAKQAGISDLVDESVCEILLSRSDRNPRRIKRILNSFILASRLDHSWDSETLGNEQLVRVIVLQHLYPTFYEVLISEQGSFDPIGEFLDYVSVRERASNPPGRNHAWWATVTRFLRMHKIPPPSRYENDLIGDRLLVLLKKAEERLPREYPELAKNTLFVNFLRKFGDSNSRIAVRMHLQNNPVPQVLKDESAGSPE</sequence>
<dbReference type="InterPro" id="IPR004176">
    <property type="entry name" value="Clp_R_N"/>
</dbReference>
<evidence type="ECO:0000313" key="6">
    <source>
        <dbReference type="EMBL" id="NAZ17263.1"/>
    </source>
</evidence>
<evidence type="ECO:0000256" key="2">
    <source>
        <dbReference type="ARBA" id="ARBA00022741"/>
    </source>
</evidence>
<dbReference type="GO" id="GO:0005524">
    <property type="term" value="F:ATP binding"/>
    <property type="evidence" value="ECO:0007669"/>
    <property type="project" value="UniProtKB-KW"/>
</dbReference>
<keyword evidence="2" id="KW-0547">Nucleotide-binding</keyword>
<gene>
    <name evidence="6" type="ORF">GT020_14485</name>
</gene>
<accession>A0A6L9G8I5</accession>
<dbReference type="SMART" id="SM00382">
    <property type="entry name" value="AAA"/>
    <property type="match status" value="2"/>
</dbReference>
<dbReference type="GO" id="GO:0034605">
    <property type="term" value="P:cellular response to heat"/>
    <property type="evidence" value="ECO:0007669"/>
    <property type="project" value="TreeGrafter"/>
</dbReference>
<evidence type="ECO:0000256" key="1">
    <source>
        <dbReference type="ARBA" id="ARBA00022737"/>
    </source>
</evidence>
<reference evidence="6 7" key="1">
    <citation type="submission" date="2020-01" db="EMBL/GenBank/DDBJ databases">
        <title>Glutamicibacter soli M275.</title>
        <authorList>
            <person name="Meng X."/>
        </authorList>
    </citation>
    <scope>NUCLEOTIDE SEQUENCE [LARGE SCALE GENOMIC DNA]</scope>
    <source>
        <strain evidence="6 7">M275</strain>
    </source>
</reference>
<dbReference type="Gene3D" id="1.10.8.60">
    <property type="match status" value="1"/>
</dbReference>
<organism evidence="6 7">
    <name type="scientific">Glutamicibacter soli</name>
    <dbReference type="NCBI Taxonomy" id="453836"/>
    <lineage>
        <taxon>Bacteria</taxon>
        <taxon>Bacillati</taxon>
        <taxon>Actinomycetota</taxon>
        <taxon>Actinomycetes</taxon>
        <taxon>Micrococcales</taxon>
        <taxon>Micrococcaceae</taxon>
        <taxon>Glutamicibacter</taxon>
    </lineage>
</organism>
<feature type="domain" description="Clp R" evidence="5">
    <location>
        <begin position="20"/>
        <end position="162"/>
    </location>
</feature>
<keyword evidence="3" id="KW-0067">ATP-binding</keyword>
<dbReference type="InterPro" id="IPR011646">
    <property type="entry name" value="KAP_P-loop"/>
</dbReference>
<dbReference type="SUPFAM" id="SSF52540">
    <property type="entry name" value="P-loop containing nucleoside triphosphate hydrolases"/>
    <property type="match status" value="2"/>
</dbReference>
<dbReference type="InterPro" id="IPR036628">
    <property type="entry name" value="Clp_N_dom_sf"/>
</dbReference>
<name>A0A6L9G8I5_9MICC</name>
<dbReference type="Proteomes" id="UP000477543">
    <property type="component" value="Unassembled WGS sequence"/>
</dbReference>
<dbReference type="InterPro" id="IPR003593">
    <property type="entry name" value="AAA+_ATPase"/>
</dbReference>
<evidence type="ECO:0000256" key="3">
    <source>
        <dbReference type="ARBA" id="ARBA00022840"/>
    </source>
</evidence>
<dbReference type="AlphaFoldDB" id="A0A6L9G8I5"/>
<evidence type="ECO:0000313" key="7">
    <source>
        <dbReference type="Proteomes" id="UP000477543"/>
    </source>
</evidence>
<dbReference type="InterPro" id="IPR050130">
    <property type="entry name" value="ClpA_ClpB"/>
</dbReference>
<dbReference type="GO" id="GO:0016887">
    <property type="term" value="F:ATP hydrolysis activity"/>
    <property type="evidence" value="ECO:0007669"/>
    <property type="project" value="TreeGrafter"/>
</dbReference>
<evidence type="ECO:0000256" key="4">
    <source>
        <dbReference type="PROSITE-ProRule" id="PRU01251"/>
    </source>
</evidence>